<keyword evidence="2" id="KW-0833">Ubl conjugation pathway</keyword>
<dbReference type="Proteomes" id="UP000800035">
    <property type="component" value="Unassembled WGS sequence"/>
</dbReference>
<dbReference type="EMBL" id="ML976986">
    <property type="protein sequence ID" value="KAF1958938.1"/>
    <property type="molecule type" value="Genomic_DNA"/>
</dbReference>
<accession>A0A6A5U2M8</accession>
<dbReference type="InterPro" id="IPR016135">
    <property type="entry name" value="UBQ-conjugating_enzyme/RWD"/>
</dbReference>
<evidence type="ECO:0000256" key="2">
    <source>
        <dbReference type="ARBA" id="ARBA00022786"/>
    </source>
</evidence>
<keyword evidence="4" id="KW-1185">Reference proteome</keyword>
<dbReference type="AlphaFoldDB" id="A0A6A5U2M8"/>
<protein>
    <submittedName>
        <fullName evidence="3">Uncharacterized protein</fullName>
    </submittedName>
</protein>
<dbReference type="SUPFAM" id="SSF54495">
    <property type="entry name" value="UBC-like"/>
    <property type="match status" value="1"/>
</dbReference>
<sequence length="585" mass="65647">MSFDTYKDFTKYLATRTCPLCDTAFIKDKKDVEELFRSWQKGECNSQVKCPSCSKSTCIACFEKSGGNATETTVQAIRVKWCCSRGRLFMIWVTLCGFDQAYSSAKRREASTTSRAPCTEKRSGVGYDTGAYDGYRSYVGPLYDENAEETRRKAQKTERAADSFDGSIFALLARMLPSPDGNTNFDIDPPEVVTSMLMNSKILNKAAELLRNDSLDNASKRKNLYNELLGFLRTIGAHETALKKLMFSEHESFPDAVNLLTLSFDGTPRSASKTSTSSLADLLRNLNIQSNVMMKGALKNEKEFNNQDGRDLLWLCRKISDLSSYLLGENQNPTLATDYGIMEVSDDQIYPTYYYYKKAKALRESPFGRIKSLITEITTLKTGLSSGIYVKHGSSRLDVMKFIIVGPEVVCLSLLGTFDGEQWRPGQSTILQVLISIQAMIFCEDPANNIRPTTGENDVWFKNMSFNQSIHGHTIKLGMLDWMRKPPRLWKDVVDLHFKRNGNKILQTVEKWAAMKQKGVGMYTPGSSQEAANVKKLLPDLQKALEKYGATYTTRCDGDSTKSSYGSGVGYGRYGGAYERSRRGY</sequence>
<evidence type="ECO:0000313" key="3">
    <source>
        <dbReference type="EMBL" id="KAF1958938.1"/>
    </source>
</evidence>
<proteinExistence type="predicted"/>
<reference evidence="3" key="1">
    <citation type="journal article" date="2020" name="Stud. Mycol.">
        <title>101 Dothideomycetes genomes: a test case for predicting lifestyles and emergence of pathogens.</title>
        <authorList>
            <person name="Haridas S."/>
            <person name="Albert R."/>
            <person name="Binder M."/>
            <person name="Bloem J."/>
            <person name="Labutti K."/>
            <person name="Salamov A."/>
            <person name="Andreopoulos B."/>
            <person name="Baker S."/>
            <person name="Barry K."/>
            <person name="Bills G."/>
            <person name="Bluhm B."/>
            <person name="Cannon C."/>
            <person name="Castanera R."/>
            <person name="Culley D."/>
            <person name="Daum C."/>
            <person name="Ezra D."/>
            <person name="Gonzalez J."/>
            <person name="Henrissat B."/>
            <person name="Kuo A."/>
            <person name="Liang C."/>
            <person name="Lipzen A."/>
            <person name="Lutzoni F."/>
            <person name="Magnuson J."/>
            <person name="Mondo S."/>
            <person name="Nolan M."/>
            <person name="Ohm R."/>
            <person name="Pangilinan J."/>
            <person name="Park H.-J."/>
            <person name="Ramirez L."/>
            <person name="Alfaro M."/>
            <person name="Sun H."/>
            <person name="Tritt A."/>
            <person name="Yoshinaga Y."/>
            <person name="Zwiers L.-H."/>
            <person name="Turgeon B."/>
            <person name="Goodwin S."/>
            <person name="Spatafora J."/>
            <person name="Crous P."/>
            <person name="Grigoriev I."/>
        </authorList>
    </citation>
    <scope>NUCLEOTIDE SEQUENCE</scope>
    <source>
        <strain evidence="3">CBS 675.92</strain>
    </source>
</reference>
<dbReference type="GO" id="GO:0016740">
    <property type="term" value="F:transferase activity"/>
    <property type="evidence" value="ECO:0007669"/>
    <property type="project" value="UniProtKB-KW"/>
</dbReference>
<evidence type="ECO:0000256" key="1">
    <source>
        <dbReference type="ARBA" id="ARBA00022679"/>
    </source>
</evidence>
<name>A0A6A5U2M8_9PLEO</name>
<gene>
    <name evidence="3" type="ORF">CC80DRAFT_468788</name>
</gene>
<dbReference type="OrthoDB" id="47801at2759"/>
<dbReference type="PANTHER" id="PTHR46116">
    <property type="entry name" value="(E3-INDEPENDENT) E2 UBIQUITIN-CONJUGATING ENZYME"/>
    <property type="match status" value="1"/>
</dbReference>
<evidence type="ECO:0000313" key="4">
    <source>
        <dbReference type="Proteomes" id="UP000800035"/>
    </source>
</evidence>
<dbReference type="Gene3D" id="3.10.110.10">
    <property type="entry name" value="Ubiquitin Conjugating Enzyme"/>
    <property type="match status" value="1"/>
</dbReference>
<organism evidence="3 4">
    <name type="scientific">Byssothecium circinans</name>
    <dbReference type="NCBI Taxonomy" id="147558"/>
    <lineage>
        <taxon>Eukaryota</taxon>
        <taxon>Fungi</taxon>
        <taxon>Dikarya</taxon>
        <taxon>Ascomycota</taxon>
        <taxon>Pezizomycotina</taxon>
        <taxon>Dothideomycetes</taxon>
        <taxon>Pleosporomycetidae</taxon>
        <taxon>Pleosporales</taxon>
        <taxon>Massarineae</taxon>
        <taxon>Massarinaceae</taxon>
        <taxon>Byssothecium</taxon>
    </lineage>
</organism>
<keyword evidence="1" id="KW-0808">Transferase</keyword>